<feature type="domain" description="Transposase DDE" evidence="1">
    <location>
        <begin position="50"/>
        <end position="166"/>
    </location>
</feature>
<gene>
    <name evidence="2" type="ORF">NE857_14125</name>
</gene>
<dbReference type="InterPro" id="IPR025668">
    <property type="entry name" value="Tnp_DDE_dom"/>
</dbReference>
<evidence type="ECO:0000313" key="3">
    <source>
        <dbReference type="Proteomes" id="UP001055940"/>
    </source>
</evidence>
<reference evidence="2" key="1">
    <citation type="submission" date="2022-06" db="EMBL/GenBank/DDBJ databases">
        <authorList>
            <person name="Ping M."/>
        </authorList>
    </citation>
    <scope>NUCLEOTIDE SEQUENCE</scope>
    <source>
        <strain evidence="2">JCM11759T</strain>
    </source>
</reference>
<name>A0ABY5DHZ8_9ACTN</name>
<organism evidence="2 3">
    <name type="scientific">Nocardiopsis exhalans</name>
    <dbReference type="NCBI Taxonomy" id="163604"/>
    <lineage>
        <taxon>Bacteria</taxon>
        <taxon>Bacillati</taxon>
        <taxon>Actinomycetota</taxon>
        <taxon>Actinomycetes</taxon>
        <taxon>Streptosporangiales</taxon>
        <taxon>Nocardiopsidaceae</taxon>
        <taxon>Nocardiopsis</taxon>
    </lineage>
</organism>
<evidence type="ECO:0000259" key="1">
    <source>
        <dbReference type="Pfam" id="PF13701"/>
    </source>
</evidence>
<dbReference type="EMBL" id="CP099837">
    <property type="protein sequence ID" value="USY22640.1"/>
    <property type="molecule type" value="Genomic_DNA"/>
</dbReference>
<evidence type="ECO:0000313" key="2">
    <source>
        <dbReference type="EMBL" id="USY22640.1"/>
    </source>
</evidence>
<keyword evidence="3" id="KW-1185">Reference proteome</keyword>
<proteinExistence type="predicted"/>
<dbReference type="RefSeq" id="WP_254421407.1">
    <property type="nucleotide sequence ID" value="NZ_CP099837.1"/>
</dbReference>
<dbReference type="Pfam" id="PF13701">
    <property type="entry name" value="DDE_Tnp_1_4"/>
    <property type="match status" value="1"/>
</dbReference>
<dbReference type="Proteomes" id="UP001055940">
    <property type="component" value="Chromosome"/>
</dbReference>
<accession>A0ABY5DHZ8</accession>
<protein>
    <submittedName>
        <fullName evidence="2">Transposase</fullName>
    </submittedName>
</protein>
<sequence length="170" mass="19761">MAREHAAHRPAGAPSRRHAKKLTELERKTGWRYSVLATDIGRMHRIAGSHQAQFLDALHRDHAEVEDRVRTNKAMGLALLPSRSWTVNRAWVLAANLACDLDAWLRLLTLHDKEDLAQAEPESIRFRLYHQSARLARHARRRFLRLERTWPWAQAFSTCWQRLIALPNPV</sequence>